<name>A0A4S4EY03_CAMSN</name>
<evidence type="ECO:0000256" key="1">
    <source>
        <dbReference type="ARBA" id="ARBA00022723"/>
    </source>
</evidence>
<dbReference type="GO" id="GO:0008270">
    <property type="term" value="F:zinc ion binding"/>
    <property type="evidence" value="ECO:0007669"/>
    <property type="project" value="UniProtKB-KW"/>
</dbReference>
<dbReference type="InterPro" id="IPR011993">
    <property type="entry name" value="PH-like_dom_sf"/>
</dbReference>
<feature type="region of interest" description="Disordered" evidence="6">
    <location>
        <begin position="252"/>
        <end position="275"/>
    </location>
</feature>
<feature type="region of interest" description="Disordered" evidence="6">
    <location>
        <begin position="717"/>
        <end position="738"/>
    </location>
</feature>
<keyword evidence="4" id="KW-0805">Transcription regulation</keyword>
<dbReference type="PANTHER" id="PTHR33304:SF18">
    <property type="entry name" value="CHROMATIN REGULATOR PHD FAMILY-RELATED"/>
    <property type="match status" value="1"/>
</dbReference>
<evidence type="ECO:0000256" key="6">
    <source>
        <dbReference type="SAM" id="MobiDB-lite"/>
    </source>
</evidence>
<reference evidence="8 9" key="1">
    <citation type="journal article" date="2018" name="Proc. Natl. Acad. Sci. U.S.A.">
        <title>Draft genome sequence of Camellia sinensis var. sinensis provides insights into the evolution of the tea genome and tea quality.</title>
        <authorList>
            <person name="Wei C."/>
            <person name="Yang H."/>
            <person name="Wang S."/>
            <person name="Zhao J."/>
            <person name="Liu C."/>
            <person name="Gao L."/>
            <person name="Xia E."/>
            <person name="Lu Y."/>
            <person name="Tai Y."/>
            <person name="She G."/>
            <person name="Sun J."/>
            <person name="Cao H."/>
            <person name="Tong W."/>
            <person name="Gao Q."/>
            <person name="Li Y."/>
            <person name="Deng W."/>
            <person name="Jiang X."/>
            <person name="Wang W."/>
            <person name="Chen Q."/>
            <person name="Zhang S."/>
            <person name="Li H."/>
            <person name="Wu J."/>
            <person name="Wang P."/>
            <person name="Li P."/>
            <person name="Shi C."/>
            <person name="Zheng F."/>
            <person name="Jian J."/>
            <person name="Huang B."/>
            <person name="Shan D."/>
            <person name="Shi M."/>
            <person name="Fang C."/>
            <person name="Yue Y."/>
            <person name="Li F."/>
            <person name="Li D."/>
            <person name="Wei S."/>
            <person name="Han B."/>
            <person name="Jiang C."/>
            <person name="Yin Y."/>
            <person name="Xia T."/>
            <person name="Zhang Z."/>
            <person name="Bennetzen J.L."/>
            <person name="Zhao S."/>
            <person name="Wan X."/>
        </authorList>
    </citation>
    <scope>NUCLEOTIDE SEQUENCE [LARGE SCALE GENOMIC DNA]</scope>
    <source>
        <strain evidence="9">cv. Shuchazao</strain>
        <tissue evidence="8">Leaf</tissue>
    </source>
</reference>
<dbReference type="Proteomes" id="UP000306102">
    <property type="component" value="Unassembled WGS sequence"/>
</dbReference>
<keyword evidence="9" id="KW-1185">Reference proteome</keyword>
<evidence type="ECO:0000256" key="4">
    <source>
        <dbReference type="ARBA" id="ARBA00023015"/>
    </source>
</evidence>
<feature type="compositionally biased region" description="Low complexity" evidence="6">
    <location>
        <begin position="317"/>
        <end position="330"/>
    </location>
</feature>
<feature type="compositionally biased region" description="Low complexity" evidence="6">
    <location>
        <begin position="722"/>
        <end position="738"/>
    </location>
</feature>
<dbReference type="Gene3D" id="2.30.29.30">
    <property type="entry name" value="Pleckstrin-homology domain (PH domain)/Phosphotyrosine-binding domain (PTB)"/>
    <property type="match status" value="1"/>
</dbReference>
<feature type="compositionally biased region" description="Low complexity" evidence="6">
    <location>
        <begin position="363"/>
        <end position="372"/>
    </location>
</feature>
<keyword evidence="2" id="KW-0863">Zinc-finger</keyword>
<sequence>MRQSKTLKICANHLVLPTMSVQEHTGNEKSCVWHAADFADGELKDELFAIRFGSVENCKTFMEMFQEVAESQKKEENKDASAAARLLEKLSVEDERAAEDKASEEETICQQCGDKGVEDALVYCVKCLNFAVHRYCLPTLPETFDEFVHWFCEDCEPESVKQSPLEKPCSTPFVERNHVMSEGVQVTYSRKNLKQNDVACRVAETEEHLHPSSPSQQPCDAKTKLDLIEHTQLAHDSSSLKTKLKVTTEKESTCPVTLTEENRHQNSPSQQPPELNSKLALTDSAQLVSDYSLPKKKLRRIKKGFTRTVAEAEDQRQQSSSTQQHSGTQTKPDLTNHAQLAQKLRRIKKGFTRTVAEAEDQRQQSSPSQKRSGTQTNLDSTEHAQLAGDCSALKIKLRRKKKDVTTSVAEPEEQNCQNSPSQEPFEAHLEHALCVGSPPLNESRTISSSSEKLGNDLKLGKRRRLILEGSELGEEAESVRIADSQLVVADSQLGVADSQLVVADSQLGVADSQLGVADSQLVVADLSNDLELSDYLLAQPIIDPIWRGNFSIYNKDYGLLDGVVAHLSSKACPKVCEEASLLPALLRSEILPKTDVWPKSFQKSEPCDDHIGLYFFSEDKRYESLVDDMMHQELALRAVVRNAELLVFPSTELPLLYWKFLGKYYLWGVFRPKKASSPDAANHDLVVVNSNIECASYSKSANGMDTEEERNLTKTKNWNARSPLSPLSNCSSSGSGSC</sequence>
<proteinExistence type="predicted"/>
<evidence type="ECO:0000259" key="7">
    <source>
        <dbReference type="PROSITE" id="PS50196"/>
    </source>
</evidence>
<dbReference type="PROSITE" id="PS50196">
    <property type="entry name" value="RANBD1"/>
    <property type="match status" value="1"/>
</dbReference>
<organism evidence="8 9">
    <name type="scientific">Camellia sinensis var. sinensis</name>
    <name type="common">China tea</name>
    <dbReference type="NCBI Taxonomy" id="542762"/>
    <lineage>
        <taxon>Eukaryota</taxon>
        <taxon>Viridiplantae</taxon>
        <taxon>Streptophyta</taxon>
        <taxon>Embryophyta</taxon>
        <taxon>Tracheophyta</taxon>
        <taxon>Spermatophyta</taxon>
        <taxon>Magnoliopsida</taxon>
        <taxon>eudicotyledons</taxon>
        <taxon>Gunneridae</taxon>
        <taxon>Pentapetalae</taxon>
        <taxon>asterids</taxon>
        <taxon>Ericales</taxon>
        <taxon>Theaceae</taxon>
        <taxon>Camellia</taxon>
    </lineage>
</organism>
<dbReference type="InterPro" id="IPR011011">
    <property type="entry name" value="Znf_FYVE_PHD"/>
</dbReference>
<dbReference type="InterPro" id="IPR013083">
    <property type="entry name" value="Znf_RING/FYVE/PHD"/>
</dbReference>
<dbReference type="AlphaFoldDB" id="A0A4S4EY03"/>
<evidence type="ECO:0000256" key="5">
    <source>
        <dbReference type="ARBA" id="ARBA00023163"/>
    </source>
</evidence>
<evidence type="ECO:0000256" key="2">
    <source>
        <dbReference type="ARBA" id="ARBA00022771"/>
    </source>
</evidence>
<dbReference type="PROSITE" id="PS01359">
    <property type="entry name" value="ZF_PHD_1"/>
    <property type="match status" value="1"/>
</dbReference>
<dbReference type="SUPFAM" id="SSF50729">
    <property type="entry name" value="PH domain-like"/>
    <property type="match status" value="1"/>
</dbReference>
<dbReference type="EMBL" id="SDRB02001109">
    <property type="protein sequence ID" value="THG21919.1"/>
    <property type="molecule type" value="Genomic_DNA"/>
</dbReference>
<dbReference type="GO" id="GO:0140566">
    <property type="term" value="F:histone reader activity"/>
    <property type="evidence" value="ECO:0007669"/>
    <property type="project" value="InterPro"/>
</dbReference>
<comment type="caution">
    <text evidence="8">The sequence shown here is derived from an EMBL/GenBank/DDBJ whole genome shotgun (WGS) entry which is preliminary data.</text>
</comment>
<evidence type="ECO:0000256" key="3">
    <source>
        <dbReference type="ARBA" id="ARBA00022833"/>
    </source>
</evidence>
<feature type="compositionally biased region" description="Polar residues" evidence="6">
    <location>
        <begin position="265"/>
        <end position="274"/>
    </location>
</feature>
<dbReference type="SUPFAM" id="SSF57903">
    <property type="entry name" value="FYVE/PHD zinc finger"/>
    <property type="match status" value="1"/>
</dbReference>
<gene>
    <name evidence="8" type="ORF">TEA_024617</name>
</gene>
<dbReference type="GO" id="GO:0034244">
    <property type="term" value="P:negative regulation of transcription elongation by RNA polymerase II"/>
    <property type="evidence" value="ECO:0007669"/>
    <property type="project" value="InterPro"/>
</dbReference>
<protein>
    <recommendedName>
        <fullName evidence="7">RanBD1 domain-containing protein</fullName>
    </recommendedName>
</protein>
<dbReference type="PANTHER" id="PTHR33304">
    <property type="match status" value="1"/>
</dbReference>
<dbReference type="Pfam" id="PF23121">
    <property type="entry name" value="SPOC_AIPP2"/>
    <property type="match status" value="1"/>
</dbReference>
<dbReference type="InterPro" id="IPR056280">
    <property type="entry name" value="AIPP2-like_SPOC"/>
</dbReference>
<feature type="region of interest" description="Disordered" evidence="6">
    <location>
        <begin position="309"/>
        <end position="336"/>
    </location>
</feature>
<feature type="region of interest" description="Disordered" evidence="6">
    <location>
        <begin position="355"/>
        <end position="385"/>
    </location>
</feature>
<dbReference type="CDD" id="cd15489">
    <property type="entry name" value="PHD_SF"/>
    <property type="match status" value="1"/>
</dbReference>
<dbReference type="InterPro" id="IPR000156">
    <property type="entry name" value="Ran_bind_dom"/>
</dbReference>
<dbReference type="InterPro" id="IPR049914">
    <property type="entry name" value="PHD1-3/5-6"/>
</dbReference>
<keyword evidence="3" id="KW-0862">Zinc</keyword>
<keyword evidence="1" id="KW-0479">Metal-binding</keyword>
<feature type="domain" description="RanBD1" evidence="7">
    <location>
        <begin position="1"/>
        <end position="74"/>
    </location>
</feature>
<evidence type="ECO:0000313" key="8">
    <source>
        <dbReference type="EMBL" id="THG21919.1"/>
    </source>
</evidence>
<dbReference type="Pfam" id="PF00638">
    <property type="entry name" value="Ran_BP1"/>
    <property type="match status" value="1"/>
</dbReference>
<evidence type="ECO:0000313" key="9">
    <source>
        <dbReference type="Proteomes" id="UP000306102"/>
    </source>
</evidence>
<dbReference type="STRING" id="542762.A0A4S4EY03"/>
<dbReference type="InterPro" id="IPR019786">
    <property type="entry name" value="Zinc_finger_PHD-type_CS"/>
</dbReference>
<accession>A0A4S4EY03</accession>
<dbReference type="Gene3D" id="3.30.40.10">
    <property type="entry name" value="Zinc/RING finger domain, C3HC4 (zinc finger)"/>
    <property type="match status" value="1"/>
</dbReference>
<keyword evidence="5" id="KW-0804">Transcription</keyword>